<dbReference type="Pfam" id="PF16000">
    <property type="entry name" value="CARMIL_C"/>
    <property type="match status" value="2"/>
</dbReference>
<feature type="domain" description="CARMIL C-terminal" evidence="2">
    <location>
        <begin position="115"/>
        <end position="191"/>
    </location>
</feature>
<feature type="region of interest" description="Disordered" evidence="1">
    <location>
        <begin position="120"/>
        <end position="143"/>
    </location>
</feature>
<feature type="domain" description="CARMIL C-terminal" evidence="2">
    <location>
        <begin position="6"/>
        <end position="84"/>
    </location>
</feature>
<dbReference type="Proteomes" id="UP000694941">
    <property type="component" value="Unplaced"/>
</dbReference>
<proteinExistence type="predicted"/>
<evidence type="ECO:0000313" key="3">
    <source>
        <dbReference type="Proteomes" id="UP000694941"/>
    </source>
</evidence>
<evidence type="ECO:0000256" key="1">
    <source>
        <dbReference type="SAM" id="MobiDB-lite"/>
    </source>
</evidence>
<feature type="region of interest" description="Disordered" evidence="1">
    <location>
        <begin position="468"/>
        <end position="495"/>
    </location>
</feature>
<name>A0ABM1T1J6_LIMPO</name>
<dbReference type="GeneID" id="111087435"/>
<keyword evidence="3" id="KW-1185">Reference proteome</keyword>
<feature type="compositionally biased region" description="Basic residues" evidence="1">
    <location>
        <begin position="124"/>
        <end position="140"/>
    </location>
</feature>
<evidence type="ECO:0000313" key="4">
    <source>
        <dbReference type="RefSeq" id="XP_022249752.1"/>
    </source>
</evidence>
<feature type="compositionally biased region" description="Low complexity" evidence="1">
    <location>
        <begin position="182"/>
        <end position="202"/>
    </location>
</feature>
<evidence type="ECO:0000259" key="2">
    <source>
        <dbReference type="Pfam" id="PF16000"/>
    </source>
</evidence>
<dbReference type="InterPro" id="IPR031943">
    <property type="entry name" value="CARMIL_C"/>
</dbReference>
<organism evidence="3 4">
    <name type="scientific">Limulus polyphemus</name>
    <name type="common">Atlantic horseshoe crab</name>
    <dbReference type="NCBI Taxonomy" id="6850"/>
    <lineage>
        <taxon>Eukaryota</taxon>
        <taxon>Metazoa</taxon>
        <taxon>Ecdysozoa</taxon>
        <taxon>Arthropoda</taxon>
        <taxon>Chelicerata</taxon>
        <taxon>Merostomata</taxon>
        <taxon>Xiphosura</taxon>
        <taxon>Limulidae</taxon>
        <taxon>Limulus</taxon>
    </lineage>
</organism>
<reference evidence="4" key="1">
    <citation type="submission" date="2025-08" db="UniProtKB">
        <authorList>
            <consortium name="RefSeq"/>
        </authorList>
    </citation>
    <scope>IDENTIFICATION</scope>
    <source>
        <tissue evidence="4">Muscle</tissue>
    </source>
</reference>
<feature type="compositionally biased region" description="Basic and acidic residues" evidence="1">
    <location>
        <begin position="482"/>
        <end position="495"/>
    </location>
</feature>
<dbReference type="RefSeq" id="XP_022249752.1">
    <property type="nucleotide sequence ID" value="XM_022394044.1"/>
</dbReference>
<accession>A0ABM1T1J6</accession>
<protein>
    <submittedName>
        <fullName evidence="4">Uncharacterized protein LOC111087435 isoform X1</fullName>
    </submittedName>
</protein>
<feature type="region of interest" description="Disordered" evidence="1">
    <location>
        <begin position="170"/>
        <end position="202"/>
    </location>
</feature>
<sequence length="495" mass="55155">MMKCVKDQCPHIMADEKVRSYLETLCREKGCLPLDFIHHCLLEHTAADILNKLSEINLSIVAHLSDRILDEVIETLSHTHKFLATPKLSIKRKSVNARKVRPQSVVEKFLSLSTSSAKLEHLGKTRPKRPKSRAPTRSKVKPLETHEDIHNFSEGLEVFFCHHPNTMSMPTLSPDSDDLRSRTYNNSTTTSGNTNVSESASIGSSSYSVMGKMQEKENEKKGFIKCISSLFSWMSTDSSQMHKSKSYDMSHKSNVVTCITETSSYSSGAEGERNFHFSKREKKENEEIIVNAQSQQHEEGMSCISAAEKFWVRLPSKEPGFCILVEMKAHQEKISSVFVKCAMENKTSSENLLHAVNLKSTGLANSQTEAFSKDKGISPKTGNCNISPGHKHCLPPPITPKPQPKSMLSAFEGRFSDATSQIRSMYMGSTGSVDLYSKVPSTLTPNLGPTKRSWISSTSVSETTLTTTERNTLRSGSSLMKNKLEIEQHPKTSEN</sequence>
<gene>
    <name evidence="4" type="primary">LOC111087435</name>
</gene>